<comment type="caution">
    <text evidence="6">The sequence shown here is derived from an EMBL/GenBank/DDBJ whole genome shotgun (WGS) entry which is preliminary data.</text>
</comment>
<feature type="domain" description="Solute-binding protein family 5" evidence="5">
    <location>
        <begin position="76"/>
        <end position="435"/>
    </location>
</feature>
<dbReference type="GO" id="GO:0042597">
    <property type="term" value="C:periplasmic space"/>
    <property type="evidence" value="ECO:0007669"/>
    <property type="project" value="UniProtKB-ARBA"/>
</dbReference>
<dbReference type="PANTHER" id="PTHR30290:SF10">
    <property type="entry name" value="PERIPLASMIC OLIGOPEPTIDE-BINDING PROTEIN-RELATED"/>
    <property type="match status" value="1"/>
</dbReference>
<dbReference type="GO" id="GO:1904680">
    <property type="term" value="F:peptide transmembrane transporter activity"/>
    <property type="evidence" value="ECO:0007669"/>
    <property type="project" value="TreeGrafter"/>
</dbReference>
<accession>A0A644U206</accession>
<protein>
    <recommendedName>
        <fullName evidence="5">Solute-binding protein family 5 domain-containing protein</fullName>
    </recommendedName>
</protein>
<dbReference type="InterPro" id="IPR030678">
    <property type="entry name" value="Peptide/Ni-bd"/>
</dbReference>
<evidence type="ECO:0000259" key="5">
    <source>
        <dbReference type="Pfam" id="PF00496"/>
    </source>
</evidence>
<dbReference type="GO" id="GO:0030313">
    <property type="term" value="C:cell envelope"/>
    <property type="evidence" value="ECO:0007669"/>
    <property type="project" value="UniProtKB-SubCell"/>
</dbReference>
<dbReference type="GO" id="GO:0043190">
    <property type="term" value="C:ATP-binding cassette (ABC) transporter complex"/>
    <property type="evidence" value="ECO:0007669"/>
    <property type="project" value="InterPro"/>
</dbReference>
<dbReference type="Pfam" id="PF00496">
    <property type="entry name" value="SBP_bac_5"/>
    <property type="match status" value="1"/>
</dbReference>
<dbReference type="CDD" id="cd00995">
    <property type="entry name" value="PBP2_NikA_DppA_OppA_like"/>
    <property type="match status" value="1"/>
</dbReference>
<dbReference type="Gene3D" id="3.10.105.10">
    <property type="entry name" value="Dipeptide-binding Protein, Domain 3"/>
    <property type="match status" value="1"/>
</dbReference>
<organism evidence="6">
    <name type="scientific">bioreactor metagenome</name>
    <dbReference type="NCBI Taxonomy" id="1076179"/>
    <lineage>
        <taxon>unclassified sequences</taxon>
        <taxon>metagenomes</taxon>
        <taxon>ecological metagenomes</taxon>
    </lineage>
</organism>
<evidence type="ECO:0000256" key="4">
    <source>
        <dbReference type="ARBA" id="ARBA00022729"/>
    </source>
</evidence>
<dbReference type="EMBL" id="VSSQ01000067">
    <property type="protein sequence ID" value="MPL72727.1"/>
    <property type="molecule type" value="Genomic_DNA"/>
</dbReference>
<comment type="subcellular location">
    <subcellularLocation>
        <location evidence="1">Cell envelope</location>
    </subcellularLocation>
</comment>
<dbReference type="GO" id="GO:0015833">
    <property type="term" value="P:peptide transport"/>
    <property type="evidence" value="ECO:0007669"/>
    <property type="project" value="TreeGrafter"/>
</dbReference>
<dbReference type="InterPro" id="IPR039424">
    <property type="entry name" value="SBP_5"/>
</dbReference>
<evidence type="ECO:0000256" key="2">
    <source>
        <dbReference type="ARBA" id="ARBA00005695"/>
    </source>
</evidence>
<name>A0A644U206_9ZZZZ</name>
<gene>
    <name evidence="6" type="ORF">SDC9_18517</name>
</gene>
<dbReference type="PROSITE" id="PS51257">
    <property type="entry name" value="PROKAR_LIPOPROTEIN"/>
    <property type="match status" value="1"/>
</dbReference>
<dbReference type="PANTHER" id="PTHR30290">
    <property type="entry name" value="PERIPLASMIC BINDING COMPONENT OF ABC TRANSPORTER"/>
    <property type="match status" value="1"/>
</dbReference>
<keyword evidence="3" id="KW-0813">Transport</keyword>
<comment type="similarity">
    <text evidence="2">Belongs to the bacterial solute-binding protein 5 family.</text>
</comment>
<dbReference type="SUPFAM" id="SSF53850">
    <property type="entry name" value="Periplasmic binding protein-like II"/>
    <property type="match status" value="1"/>
</dbReference>
<reference evidence="6" key="1">
    <citation type="submission" date="2019-08" db="EMBL/GenBank/DDBJ databases">
        <authorList>
            <person name="Kucharzyk K."/>
            <person name="Murdoch R.W."/>
            <person name="Higgins S."/>
            <person name="Loffler F."/>
        </authorList>
    </citation>
    <scope>NUCLEOTIDE SEQUENCE</scope>
</reference>
<evidence type="ECO:0000256" key="3">
    <source>
        <dbReference type="ARBA" id="ARBA00022448"/>
    </source>
</evidence>
<proteinExistence type="inferred from homology"/>
<evidence type="ECO:0000313" key="6">
    <source>
        <dbReference type="EMBL" id="MPL72727.1"/>
    </source>
</evidence>
<dbReference type="PIRSF" id="PIRSF002741">
    <property type="entry name" value="MppA"/>
    <property type="match status" value="1"/>
</dbReference>
<dbReference type="InterPro" id="IPR000914">
    <property type="entry name" value="SBP_5_dom"/>
</dbReference>
<sequence>MYGKNTFIILGVLCLTLLLVAASGCIGSSPTDQNAVLKIATPNEITEASYFGNYNFAQMTRVATPPLVQVDENGEYIGAAAKSWAVSSDGKTWTFTLDPAYQWSDGTPLSAEDVKFSLEYTSEKVTTSPSWIKDAAITTNGNVVTISLAKPVYRLCGDLVAINIVPKHIWASIDDPEEYISAGPYVGSAAYYVKSVDTNSATLVLAANPKWKGDAPYYGTVEIHWFATEDAAILSMLGNECDTYWKYGASFPTGSVVLLDSSEKFTMVETPSLKMSYLGFNTITSKTGEDKAFRKAIAYALNYAELVEISASGYALPANSGFIPNGVPYYKDTAPNTYNLATAKSMLDAAGYKDVTGDGVREDKNGSPLTVTLLSRDKVAGELIKEYLEKAGISVEFKFASDLNAWIELKDAHAYDIAYNGITAKGMMMDSGWASGYFASNTVGAGKLQNVDDPAFLALCSAIATTPDGNALKTLISDLQDYYAENMPGIALYWCTDVTPINTKIDGWYISKAAGILNEINLVSVHPAA</sequence>
<dbReference type="AlphaFoldDB" id="A0A644U206"/>
<evidence type="ECO:0000256" key="1">
    <source>
        <dbReference type="ARBA" id="ARBA00004196"/>
    </source>
</evidence>
<dbReference type="Gene3D" id="3.40.190.10">
    <property type="entry name" value="Periplasmic binding protein-like II"/>
    <property type="match status" value="1"/>
</dbReference>
<keyword evidence="4" id="KW-0732">Signal</keyword>